<evidence type="ECO:0000313" key="1">
    <source>
        <dbReference type="EMBL" id="JAD69151.1"/>
    </source>
</evidence>
<proteinExistence type="predicted"/>
<reference evidence="1" key="1">
    <citation type="submission" date="2014-09" db="EMBL/GenBank/DDBJ databases">
        <authorList>
            <person name="Magalhaes I.L.F."/>
            <person name="Oliveira U."/>
            <person name="Santos F.R."/>
            <person name="Vidigal T.H.D.A."/>
            <person name="Brescovit A.D."/>
            <person name="Santos A.J."/>
        </authorList>
    </citation>
    <scope>NUCLEOTIDE SEQUENCE</scope>
    <source>
        <tissue evidence="1">Shoot tissue taken approximately 20 cm above the soil surface</tissue>
    </source>
</reference>
<sequence>MMPATFPSLLLTCCLRASRAS</sequence>
<dbReference type="EMBL" id="GBRH01228744">
    <property type="protein sequence ID" value="JAD69151.1"/>
    <property type="molecule type" value="Transcribed_RNA"/>
</dbReference>
<name>A0A0A9C0S9_ARUDO</name>
<protein>
    <submittedName>
        <fullName evidence="1">Uncharacterized protein</fullName>
    </submittedName>
</protein>
<accession>A0A0A9C0S9</accession>
<organism evidence="1">
    <name type="scientific">Arundo donax</name>
    <name type="common">Giant reed</name>
    <name type="synonym">Donax arundinaceus</name>
    <dbReference type="NCBI Taxonomy" id="35708"/>
    <lineage>
        <taxon>Eukaryota</taxon>
        <taxon>Viridiplantae</taxon>
        <taxon>Streptophyta</taxon>
        <taxon>Embryophyta</taxon>
        <taxon>Tracheophyta</taxon>
        <taxon>Spermatophyta</taxon>
        <taxon>Magnoliopsida</taxon>
        <taxon>Liliopsida</taxon>
        <taxon>Poales</taxon>
        <taxon>Poaceae</taxon>
        <taxon>PACMAD clade</taxon>
        <taxon>Arundinoideae</taxon>
        <taxon>Arundineae</taxon>
        <taxon>Arundo</taxon>
    </lineage>
</organism>
<dbReference type="AlphaFoldDB" id="A0A0A9C0S9"/>
<reference evidence="1" key="2">
    <citation type="journal article" date="2015" name="Data Brief">
        <title>Shoot transcriptome of the giant reed, Arundo donax.</title>
        <authorList>
            <person name="Barrero R.A."/>
            <person name="Guerrero F.D."/>
            <person name="Moolhuijzen P."/>
            <person name="Goolsby J.A."/>
            <person name="Tidwell J."/>
            <person name="Bellgard S.E."/>
            <person name="Bellgard M.I."/>
        </authorList>
    </citation>
    <scope>NUCLEOTIDE SEQUENCE</scope>
    <source>
        <tissue evidence="1">Shoot tissue taken approximately 20 cm above the soil surface</tissue>
    </source>
</reference>